<feature type="compositionally biased region" description="Polar residues" evidence="1">
    <location>
        <begin position="569"/>
        <end position="584"/>
    </location>
</feature>
<feature type="compositionally biased region" description="Polar residues" evidence="1">
    <location>
        <begin position="45"/>
        <end position="77"/>
    </location>
</feature>
<evidence type="ECO:0000313" key="3">
    <source>
        <dbReference type="Proteomes" id="UP000694392"/>
    </source>
</evidence>
<evidence type="ECO:0000256" key="1">
    <source>
        <dbReference type="SAM" id="MobiDB-lite"/>
    </source>
</evidence>
<dbReference type="Proteomes" id="UP000694392">
    <property type="component" value="Unplaced"/>
</dbReference>
<feature type="region of interest" description="Disordered" evidence="1">
    <location>
        <begin position="43"/>
        <end position="94"/>
    </location>
</feature>
<sequence length="603" mass="65291">MIRCSPARGYRLPASALINLSHGNRSETGNQKLTAIVKPQPAVNHYNSYPSDQSSQLNGRQPYSLRAESQGNSSSPQKGEFSGGHQKHKAQSKQDDEFCNIWQSLQGSAKSQHAQQNIHEKSVVLPQETKQGSGIQFYKPDFDESSLKGQQRKQEPFKKLKEESKVPRNEGQSHKILNKQNFAGANKNIRLLKRNESANVSAVQKAVVDGISGKNGNELENLLASLKISKETEVQSFCSKEERATNEEHLSPQSFAMKGTQMLKEILKIDGSDSAEAKNEIKPLINAGSTSSGRQDSHVPALQHKQTKKMAAYINKTPSPGGLQNAHVLEAGGHPLLGPQSGLSTPVSELSRICSLVGMPQPDFSFLRTPQAMTVCQVKLSNGLLVHGPQCHSENEAKEKAAFFALQQLSSVGMNFPLPPPPPIFPSYQPIGTSVPPGSIPPVYTQTTANIMPPPPSHMFGQVPWGAPVPVHGKPYYPGPYPGNMPLAGIIPVGSHNKFIPLQVTKKRAASKKNFEFKEFPASPQAVPLTNEQPASSDATKLIPQDSSTSLKCHPAAQSTVPFQDKGASGSSNVPHNKSKPNASSKRKQRKLAVNFGAPKPSE</sequence>
<accession>A0A8D0GUT3</accession>
<proteinExistence type="predicted"/>
<keyword evidence="3" id="KW-1185">Reference proteome</keyword>
<dbReference type="SUPFAM" id="SSF54768">
    <property type="entry name" value="dsRNA-binding domain-like"/>
    <property type="match status" value="1"/>
</dbReference>
<feature type="compositionally biased region" description="Polar residues" evidence="1">
    <location>
        <begin position="528"/>
        <end position="562"/>
    </location>
</feature>
<feature type="region of interest" description="Disordered" evidence="1">
    <location>
        <begin position="134"/>
        <end position="171"/>
    </location>
</feature>
<name>A0A8D0GUT3_SPHPU</name>
<reference evidence="2" key="1">
    <citation type="submission" date="2025-08" db="UniProtKB">
        <authorList>
            <consortium name="Ensembl"/>
        </authorList>
    </citation>
    <scope>IDENTIFICATION</scope>
</reference>
<reference evidence="2" key="2">
    <citation type="submission" date="2025-09" db="UniProtKB">
        <authorList>
            <consortium name="Ensembl"/>
        </authorList>
    </citation>
    <scope>IDENTIFICATION</scope>
</reference>
<organism evidence="2 3">
    <name type="scientific">Sphenodon punctatus</name>
    <name type="common">Tuatara</name>
    <name type="synonym">Hatteria punctata</name>
    <dbReference type="NCBI Taxonomy" id="8508"/>
    <lineage>
        <taxon>Eukaryota</taxon>
        <taxon>Metazoa</taxon>
        <taxon>Chordata</taxon>
        <taxon>Craniata</taxon>
        <taxon>Vertebrata</taxon>
        <taxon>Euteleostomi</taxon>
        <taxon>Lepidosauria</taxon>
        <taxon>Sphenodontia</taxon>
        <taxon>Sphenodontidae</taxon>
        <taxon>Sphenodon</taxon>
    </lineage>
</organism>
<dbReference type="AlphaFoldDB" id="A0A8D0GUT3"/>
<protein>
    <submittedName>
        <fullName evidence="2">Uncharacterized protein</fullName>
    </submittedName>
</protein>
<dbReference type="Ensembl" id="ENSSPUT00000015001.1">
    <property type="protein sequence ID" value="ENSSPUP00000014062.1"/>
    <property type="gene ID" value="ENSSPUG00000010844.1"/>
</dbReference>
<dbReference type="GeneTree" id="ENSGT00670000098080"/>
<feature type="compositionally biased region" description="Basic and acidic residues" evidence="1">
    <location>
        <begin position="140"/>
        <end position="171"/>
    </location>
</feature>
<dbReference type="OMA" id="MAAYINK"/>
<feature type="region of interest" description="Disordered" evidence="1">
    <location>
        <begin position="524"/>
        <end position="603"/>
    </location>
</feature>
<evidence type="ECO:0000313" key="2">
    <source>
        <dbReference type="Ensembl" id="ENSSPUP00000014062.1"/>
    </source>
</evidence>